<reference evidence="1 2" key="1">
    <citation type="submission" date="2017-05" db="EMBL/GenBank/DDBJ databases">
        <authorList>
            <person name="Varghese N."/>
            <person name="Submissions S."/>
        </authorList>
    </citation>
    <scope>NUCLEOTIDE SEQUENCE [LARGE SCALE GENOMIC DNA]</scope>
    <source>
        <strain evidence="1 2">DSM 100094</strain>
    </source>
</reference>
<accession>A0A521FT06</accession>
<proteinExistence type="predicted"/>
<organism evidence="1 2">
    <name type="scientific">Paracoccus laeviglucosivorans</name>
    <dbReference type="NCBI Taxonomy" id="1197861"/>
    <lineage>
        <taxon>Bacteria</taxon>
        <taxon>Pseudomonadati</taxon>
        <taxon>Pseudomonadota</taxon>
        <taxon>Alphaproteobacteria</taxon>
        <taxon>Rhodobacterales</taxon>
        <taxon>Paracoccaceae</taxon>
        <taxon>Paracoccus</taxon>
    </lineage>
</organism>
<protein>
    <submittedName>
        <fullName evidence="1">Uncharacterized protein</fullName>
    </submittedName>
</protein>
<keyword evidence="2" id="KW-1185">Reference proteome</keyword>
<evidence type="ECO:0000313" key="1">
    <source>
        <dbReference type="EMBL" id="SMO99282.1"/>
    </source>
</evidence>
<dbReference type="Proteomes" id="UP000319014">
    <property type="component" value="Unassembled WGS sequence"/>
</dbReference>
<sequence length="90" mass="10329">MSQRSGRFRSYLWAALVDRRAANVTIIPIQEDFVSGEVKGSISEFLHRIQRVNMDEVAIRRTKPLTERCAKIKSLGPDRETGLFLRIINV</sequence>
<evidence type="ECO:0000313" key="2">
    <source>
        <dbReference type="Proteomes" id="UP000319014"/>
    </source>
</evidence>
<gene>
    <name evidence="1" type="ORF">SAMN06265221_1427</name>
</gene>
<dbReference type="AlphaFoldDB" id="A0A521FT06"/>
<dbReference type="EMBL" id="FXTK01000042">
    <property type="protein sequence ID" value="SMO99282.1"/>
    <property type="molecule type" value="Genomic_DNA"/>
</dbReference>
<name>A0A521FT06_9RHOB</name>